<dbReference type="PANTHER" id="PTHR43005">
    <property type="entry name" value="BLR7065 PROTEIN"/>
    <property type="match status" value="1"/>
</dbReference>
<protein>
    <submittedName>
        <fullName evidence="10">Carbohydrate ABC transporter membrane protein 1 (CUT1 family)</fullName>
    </submittedName>
    <submittedName>
        <fullName evidence="9">Trehalose/maltose transport inner membrane protein</fullName>
    </submittedName>
</protein>
<reference evidence="10 12" key="3">
    <citation type="submission" date="2018-04" db="EMBL/GenBank/DDBJ databases">
        <title>Genomic Encyclopedia of Type Strains, Phase IV (KMG-IV): sequencing the most valuable type-strain genomes for metagenomic binning, comparative biology and taxonomic classification.</title>
        <authorList>
            <person name="Goeker M."/>
        </authorList>
    </citation>
    <scope>NUCLEOTIDE SEQUENCE [LARGE SCALE GENOMIC DNA]</scope>
    <source>
        <strain evidence="10 12">DSM 26588</strain>
    </source>
</reference>
<evidence type="ECO:0000313" key="11">
    <source>
        <dbReference type="Proteomes" id="UP000064844"/>
    </source>
</evidence>
<dbReference type="GO" id="GO:0005886">
    <property type="term" value="C:plasma membrane"/>
    <property type="evidence" value="ECO:0007669"/>
    <property type="project" value="UniProtKB-SubCell"/>
</dbReference>
<dbReference type="Proteomes" id="UP000245778">
    <property type="component" value="Unassembled WGS sequence"/>
</dbReference>
<dbReference type="AlphaFoldDB" id="A0A0S2W867"/>
<evidence type="ECO:0000256" key="6">
    <source>
        <dbReference type="ARBA" id="ARBA00023136"/>
    </source>
</evidence>
<comment type="similarity">
    <text evidence="7">Belongs to the binding-protein-dependent transport system permease family.</text>
</comment>
<feature type="transmembrane region" description="Helical" evidence="7">
    <location>
        <begin position="78"/>
        <end position="99"/>
    </location>
</feature>
<keyword evidence="2 7" id="KW-0813">Transport</keyword>
<evidence type="ECO:0000259" key="8">
    <source>
        <dbReference type="PROSITE" id="PS50928"/>
    </source>
</evidence>
<evidence type="ECO:0000313" key="12">
    <source>
        <dbReference type="Proteomes" id="UP000245778"/>
    </source>
</evidence>
<organism evidence="9 11">
    <name type="scientific">Intestinimonas butyriciproducens</name>
    <dbReference type="NCBI Taxonomy" id="1297617"/>
    <lineage>
        <taxon>Bacteria</taxon>
        <taxon>Bacillati</taxon>
        <taxon>Bacillota</taxon>
        <taxon>Clostridia</taxon>
        <taxon>Eubacteriales</taxon>
        <taxon>Intestinimonas</taxon>
    </lineage>
</organism>
<evidence type="ECO:0000313" key="9">
    <source>
        <dbReference type="EMBL" id="ALP95546.1"/>
    </source>
</evidence>
<comment type="subcellular location">
    <subcellularLocation>
        <location evidence="1 7">Cell membrane</location>
        <topology evidence="1 7">Multi-pass membrane protein</topology>
    </subcellularLocation>
</comment>
<reference evidence="9 11" key="1">
    <citation type="journal article" date="2015" name="Nat. Commun.">
        <title>Production of butyrate from lysine and the Amadori product fructoselysine by a human gut commensal.</title>
        <authorList>
            <person name="Bui T.P."/>
            <person name="Ritari J."/>
            <person name="Boeren S."/>
            <person name="de Waard P."/>
            <person name="Plugge C.M."/>
            <person name="de Vos W.M."/>
        </authorList>
    </citation>
    <scope>NUCLEOTIDE SEQUENCE [LARGE SCALE GENOMIC DNA]</scope>
    <source>
        <strain evidence="9 11">AF211</strain>
    </source>
</reference>
<feature type="transmembrane region" description="Helical" evidence="7">
    <location>
        <begin position="169"/>
        <end position="189"/>
    </location>
</feature>
<evidence type="ECO:0000256" key="7">
    <source>
        <dbReference type="RuleBase" id="RU363032"/>
    </source>
</evidence>
<feature type="transmembrane region" description="Helical" evidence="7">
    <location>
        <begin position="137"/>
        <end position="157"/>
    </location>
</feature>
<feature type="transmembrane region" description="Helical" evidence="7">
    <location>
        <begin position="12"/>
        <end position="33"/>
    </location>
</feature>
<feature type="transmembrane region" description="Helical" evidence="7">
    <location>
        <begin position="219"/>
        <end position="242"/>
    </location>
</feature>
<evidence type="ECO:0000256" key="5">
    <source>
        <dbReference type="ARBA" id="ARBA00022989"/>
    </source>
</evidence>
<dbReference type="RefSeq" id="WP_033119201.1">
    <property type="nucleotide sequence ID" value="NZ_CALICV010000011.1"/>
</dbReference>
<dbReference type="GO" id="GO:0055085">
    <property type="term" value="P:transmembrane transport"/>
    <property type="evidence" value="ECO:0007669"/>
    <property type="project" value="InterPro"/>
</dbReference>
<dbReference type="InterPro" id="IPR035906">
    <property type="entry name" value="MetI-like_sf"/>
</dbReference>
<evidence type="ECO:0000256" key="2">
    <source>
        <dbReference type="ARBA" id="ARBA00022448"/>
    </source>
</evidence>
<evidence type="ECO:0000256" key="1">
    <source>
        <dbReference type="ARBA" id="ARBA00004651"/>
    </source>
</evidence>
<keyword evidence="6 7" id="KW-0472">Membrane</keyword>
<dbReference type="PROSITE" id="PS50928">
    <property type="entry name" value="ABC_TM1"/>
    <property type="match status" value="1"/>
</dbReference>
<dbReference type="GeneID" id="93230540"/>
<feature type="transmembrane region" description="Helical" evidence="7">
    <location>
        <begin position="111"/>
        <end position="131"/>
    </location>
</feature>
<dbReference type="InterPro" id="IPR000515">
    <property type="entry name" value="MetI-like"/>
</dbReference>
<dbReference type="KEGG" id="ibu:IB211_03155"/>
<keyword evidence="11" id="KW-1185">Reference proteome</keyword>
<dbReference type="EMBL" id="CP011307">
    <property type="protein sequence ID" value="ALP95546.1"/>
    <property type="molecule type" value="Genomic_DNA"/>
</dbReference>
<feature type="domain" description="ABC transmembrane type-1" evidence="8">
    <location>
        <begin position="74"/>
        <end position="288"/>
    </location>
</feature>
<proteinExistence type="inferred from homology"/>
<evidence type="ECO:0000256" key="3">
    <source>
        <dbReference type="ARBA" id="ARBA00022475"/>
    </source>
</evidence>
<feature type="transmembrane region" description="Helical" evidence="7">
    <location>
        <begin position="272"/>
        <end position="291"/>
    </location>
</feature>
<accession>A0A0S2W867</accession>
<gene>
    <name evidence="10" type="ORF">C7373_10799</name>
    <name evidence="9" type="ORF">IB211_03155</name>
</gene>
<dbReference type="PATRIC" id="fig|1297617.4.peg.3242"/>
<dbReference type="SUPFAM" id="SSF161098">
    <property type="entry name" value="MetI-like"/>
    <property type="match status" value="1"/>
</dbReference>
<dbReference type="Pfam" id="PF00528">
    <property type="entry name" value="BPD_transp_1"/>
    <property type="match status" value="1"/>
</dbReference>
<keyword evidence="3" id="KW-1003">Cell membrane</keyword>
<keyword evidence="5 7" id="KW-1133">Transmembrane helix</keyword>
<dbReference type="OrthoDB" id="9778687at2"/>
<dbReference type="Proteomes" id="UP000064844">
    <property type="component" value="Chromosome"/>
</dbReference>
<dbReference type="Gene3D" id="1.10.3720.10">
    <property type="entry name" value="MetI-like"/>
    <property type="match status" value="1"/>
</dbReference>
<evidence type="ECO:0000313" key="10">
    <source>
        <dbReference type="EMBL" id="PVY48352.1"/>
    </source>
</evidence>
<sequence>MKRLKISRETKSGYLFILPLVIILAVFLAYPILKAALMSVQYWKMTKPSPDGHYFVGVENYVNVFQDEFFWNSARVTVLYMVVTVAFRFILGFGTALTLNTKFRGCGLARALIIIPWAVPEVVACLVWILMYDKDYGIINSMLTGMGVLSGNVGWLLDKNVALPAAMAVNIWKGFPFVAIMLLAGLQGIDQEMYEAATVDGATRLQKLRYITWPSLKPVSMVVFLLLIIWTLKDYAIAYLLAKGGPARATEILTIFVQQTAFKYFDFGKASAVGMLMLLASCIFTGLYFRALNKGEKA</sequence>
<name>A0A0S2W867_9FIRM</name>
<dbReference type="CDD" id="cd06261">
    <property type="entry name" value="TM_PBP2"/>
    <property type="match status" value="1"/>
</dbReference>
<dbReference type="PANTHER" id="PTHR43005:SF1">
    <property type="entry name" value="SPERMIDINE_PUTRESCINE TRANSPORT SYSTEM PERMEASE PROTEIN"/>
    <property type="match status" value="1"/>
</dbReference>
<reference evidence="11" key="2">
    <citation type="submission" date="2015-04" db="EMBL/GenBank/DDBJ databases">
        <title>A butyrogenic pathway from the amino acid lysine in a human gut commensal.</title>
        <authorList>
            <person name="de Vos W.M."/>
            <person name="Bui N.T.P."/>
            <person name="Plugge C.M."/>
            <person name="Ritari J."/>
        </authorList>
    </citation>
    <scope>NUCLEOTIDE SEQUENCE [LARGE SCALE GENOMIC DNA]</scope>
    <source>
        <strain evidence="11">AF211</strain>
    </source>
</reference>
<evidence type="ECO:0000256" key="4">
    <source>
        <dbReference type="ARBA" id="ARBA00022692"/>
    </source>
</evidence>
<dbReference type="EMBL" id="QEKK01000007">
    <property type="protein sequence ID" value="PVY48352.1"/>
    <property type="molecule type" value="Genomic_DNA"/>
</dbReference>
<dbReference type="STRING" id="1297617.IB211_03155"/>
<dbReference type="eggNOG" id="COG1175">
    <property type="taxonomic scope" value="Bacteria"/>
</dbReference>
<keyword evidence="4 7" id="KW-0812">Transmembrane</keyword>